<sequence>MQQIQLDRKTKPKRFRIHVAIRQTMRHLTQ</sequence>
<evidence type="ECO:0000313" key="2">
    <source>
        <dbReference type="Proteomes" id="UP000551353"/>
    </source>
</evidence>
<keyword evidence="2" id="KW-1185">Reference proteome</keyword>
<evidence type="ECO:0008006" key="3">
    <source>
        <dbReference type="Google" id="ProtNLM"/>
    </source>
</evidence>
<evidence type="ECO:0000313" key="1">
    <source>
        <dbReference type="EMBL" id="MBB4230675.1"/>
    </source>
</evidence>
<protein>
    <recommendedName>
        <fullName evidence="3">Transposase</fullName>
    </recommendedName>
</protein>
<accession>A0ABR6ISK3</accession>
<dbReference type="Proteomes" id="UP000551353">
    <property type="component" value="Unassembled WGS sequence"/>
</dbReference>
<dbReference type="EMBL" id="JACIFX010000005">
    <property type="protein sequence ID" value="MBB4230675.1"/>
    <property type="molecule type" value="Genomic_DNA"/>
</dbReference>
<reference evidence="1 2" key="1">
    <citation type="submission" date="2020-08" db="EMBL/GenBank/DDBJ databases">
        <title>Genomic Encyclopedia of Type Strains, Phase IV (KMG-V): Genome sequencing to study the core and pangenomes of soil and plant-associated prokaryotes.</title>
        <authorList>
            <person name="Whitman W."/>
        </authorList>
    </citation>
    <scope>NUCLEOTIDE SEQUENCE [LARGE SCALE GENOMIC DNA]</scope>
    <source>
        <strain evidence="1 2">SEMIA 4087</strain>
    </source>
</reference>
<comment type="caution">
    <text evidence="1">The sequence shown here is derived from an EMBL/GenBank/DDBJ whole genome shotgun (WGS) entry which is preliminary data.</text>
</comment>
<organism evidence="1 2">
    <name type="scientific">Rhizobium mongolense</name>
    <dbReference type="NCBI Taxonomy" id="57676"/>
    <lineage>
        <taxon>Bacteria</taxon>
        <taxon>Pseudomonadati</taxon>
        <taxon>Pseudomonadota</taxon>
        <taxon>Alphaproteobacteria</taxon>
        <taxon>Hyphomicrobiales</taxon>
        <taxon>Rhizobiaceae</taxon>
        <taxon>Rhizobium/Agrobacterium group</taxon>
        <taxon>Rhizobium</taxon>
    </lineage>
</organism>
<gene>
    <name evidence="1" type="ORF">GGD56_004528</name>
</gene>
<name>A0ABR6ISK3_9HYPH</name>
<proteinExistence type="predicted"/>